<organism evidence="3 4">
    <name type="scientific">Tolypocladium ophioglossoides (strain CBS 100239)</name>
    <name type="common">Snaketongue truffleclub</name>
    <name type="synonym">Elaphocordyceps ophioglossoides</name>
    <dbReference type="NCBI Taxonomy" id="1163406"/>
    <lineage>
        <taxon>Eukaryota</taxon>
        <taxon>Fungi</taxon>
        <taxon>Dikarya</taxon>
        <taxon>Ascomycota</taxon>
        <taxon>Pezizomycotina</taxon>
        <taxon>Sordariomycetes</taxon>
        <taxon>Hypocreomycetidae</taxon>
        <taxon>Hypocreales</taxon>
        <taxon>Ophiocordycipitaceae</taxon>
        <taxon>Tolypocladium</taxon>
    </lineage>
</organism>
<sequence>MEGPEQRLGVACPNRGNFYVCEDKPARFVGCCTINPCDTKNGDCPREKLQTATFNKTAYDKILPQGCMGSDNNTLWYACAYSMPPFMGCCAENPCRAAGCSPDALRPALLSNNKEAAAAFLPMPDSSTQLSASTSKAESTSFSLAETSTRAVTATPVLTSFPGGGATEVHTGSHAEVSKGAVAGIAVGSTAGAILLLGLLVFWFKRALRLRRQRTQAGFERHIDGLQPCHQEQNFAPGPHSIMLPLQGVMPYCEMRSPVYSPSAGYHVSPLGCSRCQATLTPTHCIHIPPLAVELPASTYEVKEAVSGATVLQESPCLGREKMDEASGMTAPSQTRQSRPFELEEPSTQHPNSKRILGEE</sequence>
<accession>A0A0L0MZJ8</accession>
<gene>
    <name evidence="3" type="ORF">TOPH_08136</name>
</gene>
<dbReference type="OrthoDB" id="3692311at2759"/>
<evidence type="ECO:0000256" key="2">
    <source>
        <dbReference type="SAM" id="Phobius"/>
    </source>
</evidence>
<dbReference type="STRING" id="1163406.A0A0L0MZJ8"/>
<evidence type="ECO:0000313" key="4">
    <source>
        <dbReference type="Proteomes" id="UP000036947"/>
    </source>
</evidence>
<keyword evidence="2" id="KW-0472">Membrane</keyword>
<comment type="caution">
    <text evidence="3">The sequence shown here is derived from an EMBL/GenBank/DDBJ whole genome shotgun (WGS) entry which is preliminary data.</text>
</comment>
<dbReference type="AlphaFoldDB" id="A0A0L0MZJ8"/>
<keyword evidence="2" id="KW-1133">Transmembrane helix</keyword>
<keyword evidence="4" id="KW-1185">Reference proteome</keyword>
<protein>
    <submittedName>
        <fullName evidence="3">Uncharacterized protein</fullName>
    </submittedName>
</protein>
<proteinExistence type="predicted"/>
<keyword evidence="2" id="KW-0812">Transmembrane</keyword>
<feature type="region of interest" description="Disordered" evidence="1">
    <location>
        <begin position="318"/>
        <end position="360"/>
    </location>
</feature>
<evidence type="ECO:0000313" key="3">
    <source>
        <dbReference type="EMBL" id="KND87206.1"/>
    </source>
</evidence>
<reference evidence="3 4" key="1">
    <citation type="journal article" date="2015" name="BMC Genomics">
        <title>The genome of the truffle-parasite Tolypocladium ophioglossoides and the evolution of antifungal peptaibiotics.</title>
        <authorList>
            <person name="Quandt C.A."/>
            <person name="Bushley K.E."/>
            <person name="Spatafora J.W."/>
        </authorList>
    </citation>
    <scope>NUCLEOTIDE SEQUENCE [LARGE SCALE GENOMIC DNA]</scope>
    <source>
        <strain evidence="3 4">CBS 100239</strain>
    </source>
</reference>
<dbReference type="EMBL" id="LFRF01000040">
    <property type="protein sequence ID" value="KND87206.1"/>
    <property type="molecule type" value="Genomic_DNA"/>
</dbReference>
<name>A0A0L0MZJ8_TOLOC</name>
<evidence type="ECO:0000256" key="1">
    <source>
        <dbReference type="SAM" id="MobiDB-lite"/>
    </source>
</evidence>
<feature type="transmembrane region" description="Helical" evidence="2">
    <location>
        <begin position="181"/>
        <end position="204"/>
    </location>
</feature>
<dbReference type="Proteomes" id="UP000036947">
    <property type="component" value="Unassembled WGS sequence"/>
</dbReference>